<dbReference type="AlphaFoldDB" id="A0A2W2BZ96"/>
<evidence type="ECO:0000313" key="1">
    <source>
        <dbReference type="EMBL" id="PZF78806.1"/>
    </source>
</evidence>
<dbReference type="Proteomes" id="UP000248795">
    <property type="component" value="Unassembled WGS sequence"/>
</dbReference>
<gene>
    <name evidence="1" type="ORF">DK847_03145</name>
</gene>
<dbReference type="RefSeq" id="WP_111196134.1">
    <property type="nucleotide sequence ID" value="NZ_QKVK01000001.1"/>
</dbReference>
<comment type="caution">
    <text evidence="1">The sequence shown here is derived from an EMBL/GenBank/DDBJ whole genome shotgun (WGS) entry which is preliminary data.</text>
</comment>
<proteinExistence type="predicted"/>
<evidence type="ECO:0000313" key="2">
    <source>
        <dbReference type="Proteomes" id="UP000248795"/>
    </source>
</evidence>
<keyword evidence="2" id="KW-1185">Reference proteome</keyword>
<name>A0A2W2BZ96_9HYPH</name>
<reference evidence="2" key="1">
    <citation type="submission" date="2018-06" db="EMBL/GenBank/DDBJ databases">
        <title>Aestuariibacter litoralis strain KCTC 52945T.</title>
        <authorList>
            <person name="Li X."/>
            <person name="Salam N."/>
            <person name="Li J.-L."/>
            <person name="Chen Y.-M."/>
            <person name="Yang Z.-W."/>
            <person name="Zhang L.-Y."/>
            <person name="Han M.-X."/>
            <person name="Xiao M."/>
            <person name="Li W.-J."/>
        </authorList>
    </citation>
    <scope>NUCLEOTIDE SEQUENCE [LARGE SCALE GENOMIC DNA]</scope>
    <source>
        <strain evidence="2">KCTC 52945</strain>
    </source>
</reference>
<evidence type="ECO:0008006" key="3">
    <source>
        <dbReference type="Google" id="ProtNLM"/>
    </source>
</evidence>
<organism evidence="1 2">
    <name type="scientific">Aestuariivirga litoralis</name>
    <dbReference type="NCBI Taxonomy" id="2650924"/>
    <lineage>
        <taxon>Bacteria</taxon>
        <taxon>Pseudomonadati</taxon>
        <taxon>Pseudomonadota</taxon>
        <taxon>Alphaproteobacteria</taxon>
        <taxon>Hyphomicrobiales</taxon>
        <taxon>Aestuariivirgaceae</taxon>
        <taxon>Aestuariivirga</taxon>
    </lineage>
</organism>
<dbReference type="EMBL" id="QKVK01000001">
    <property type="protein sequence ID" value="PZF78806.1"/>
    <property type="molecule type" value="Genomic_DNA"/>
</dbReference>
<accession>A0A2W2BZ96</accession>
<protein>
    <recommendedName>
        <fullName evidence="3">Glycosyl transferase family 1 domain-containing protein</fullName>
    </recommendedName>
</protein>
<sequence length="311" mass="34621">MTGPLVHISSTSGHHPSYQQLFVGLWRGAPSTGSIWSSRFWRLVAAPQVFFCTIDADYAGFIAVALLRALRRRPTAGLFLRPMQCFETRRPIMFPLKRRVFRWLCAVPGLTILSIIPHDIYPKLREVSHDWIYDPQMWDLWIDGPPVLPDTALSRRVAAERGARRVLIFIGTGNAIKGFADFAAHAAQNREELLSVVAGRVGPEYGAELAQLRSLGMIVEDRLVTDDEILSLYKVADLAWCRYAPDYDQASGVFGRALQTGVTPILRSGSLLDHIFAKFSPEDDKAGPPPATALAWRDRSLAELRKSLPGA</sequence>